<evidence type="ECO:0000256" key="3">
    <source>
        <dbReference type="ARBA" id="ARBA00016146"/>
    </source>
</evidence>
<dbReference type="PANTHER" id="PTHR42696">
    <property type="entry name" value="ASPARTATE AMMONIA-LYASE"/>
    <property type="match status" value="1"/>
</dbReference>
<feature type="domain" description="Fumarase C C-terminal" evidence="8">
    <location>
        <begin position="408"/>
        <end position="461"/>
    </location>
</feature>
<dbReference type="NCBIfam" id="NF008909">
    <property type="entry name" value="PRK12273.1"/>
    <property type="match status" value="1"/>
</dbReference>
<dbReference type="CDD" id="cd01357">
    <property type="entry name" value="Aspartase"/>
    <property type="match status" value="1"/>
</dbReference>
<dbReference type="EMBL" id="FNRL01000003">
    <property type="protein sequence ID" value="SEA13595.1"/>
    <property type="molecule type" value="Genomic_DNA"/>
</dbReference>
<keyword evidence="10" id="KW-1185">Reference proteome</keyword>
<gene>
    <name evidence="9" type="ORF">SAMN05660909_00902</name>
</gene>
<dbReference type="OrthoDB" id="9802809at2"/>
<evidence type="ECO:0000259" key="8">
    <source>
        <dbReference type="Pfam" id="PF10415"/>
    </source>
</evidence>
<dbReference type="InterPro" id="IPR022761">
    <property type="entry name" value="Fumarate_lyase_N"/>
</dbReference>
<comment type="catalytic activity">
    <reaction evidence="6">
        <text>L-aspartate = fumarate + NH4(+)</text>
        <dbReference type="Rhea" id="RHEA:16601"/>
        <dbReference type="ChEBI" id="CHEBI:28938"/>
        <dbReference type="ChEBI" id="CHEBI:29806"/>
        <dbReference type="ChEBI" id="CHEBI:29991"/>
        <dbReference type="EC" id="4.3.1.1"/>
    </reaction>
</comment>
<dbReference type="Gene3D" id="1.10.275.10">
    <property type="entry name" value="Fumarase/aspartase (N-terminal domain)"/>
    <property type="match status" value="1"/>
</dbReference>
<dbReference type="FunFam" id="1.20.200.10:FF:000001">
    <property type="entry name" value="Fumarate hydratase, mitochondrial"/>
    <property type="match status" value="1"/>
</dbReference>
<dbReference type="GO" id="GO:0008797">
    <property type="term" value="F:aspartate ammonia-lyase activity"/>
    <property type="evidence" value="ECO:0007669"/>
    <property type="project" value="UniProtKB-UniRule"/>
</dbReference>
<evidence type="ECO:0000313" key="9">
    <source>
        <dbReference type="EMBL" id="SEA13595.1"/>
    </source>
</evidence>
<dbReference type="NCBIfam" id="TIGR00839">
    <property type="entry name" value="aspA"/>
    <property type="match status" value="1"/>
</dbReference>
<dbReference type="InterPro" id="IPR008948">
    <property type="entry name" value="L-Aspartase-like"/>
</dbReference>
<proteinExistence type="inferred from homology"/>
<dbReference type="InterPro" id="IPR020557">
    <property type="entry name" value="Fumarate_lyase_CS"/>
</dbReference>
<evidence type="ECO:0000256" key="2">
    <source>
        <dbReference type="ARBA" id="ARBA00012992"/>
    </source>
</evidence>
<dbReference type="InterPro" id="IPR051546">
    <property type="entry name" value="Aspartate_Ammonia-Lyase"/>
</dbReference>
<dbReference type="Pfam" id="PF10415">
    <property type="entry name" value="FumaraseC_C"/>
    <property type="match status" value="1"/>
</dbReference>
<dbReference type="PANTHER" id="PTHR42696:SF2">
    <property type="entry name" value="ASPARTATE AMMONIA-LYASE"/>
    <property type="match status" value="1"/>
</dbReference>
<dbReference type="PRINTS" id="PR00149">
    <property type="entry name" value="FUMRATELYASE"/>
</dbReference>
<evidence type="ECO:0000256" key="5">
    <source>
        <dbReference type="NCBIfam" id="TIGR00839"/>
    </source>
</evidence>
<keyword evidence="4 6" id="KW-0456">Lyase</keyword>
<dbReference type="GO" id="GO:0006531">
    <property type="term" value="P:aspartate metabolic process"/>
    <property type="evidence" value="ECO:0007669"/>
    <property type="project" value="InterPro"/>
</dbReference>
<organism evidence="9 10">
    <name type="scientific">Chitinophaga terrae</name>
    <name type="common">ex Kim and Jung 2007</name>
    <dbReference type="NCBI Taxonomy" id="408074"/>
    <lineage>
        <taxon>Bacteria</taxon>
        <taxon>Pseudomonadati</taxon>
        <taxon>Bacteroidota</taxon>
        <taxon>Chitinophagia</taxon>
        <taxon>Chitinophagales</taxon>
        <taxon>Chitinophagaceae</taxon>
        <taxon>Chitinophaga</taxon>
    </lineage>
</organism>
<evidence type="ECO:0000256" key="1">
    <source>
        <dbReference type="ARBA" id="ARBA00005596"/>
    </source>
</evidence>
<dbReference type="GO" id="GO:0006099">
    <property type="term" value="P:tricarboxylic acid cycle"/>
    <property type="evidence" value="ECO:0007669"/>
    <property type="project" value="InterPro"/>
</dbReference>
<dbReference type="Gene3D" id="1.20.200.10">
    <property type="entry name" value="Fumarase/aspartase (Central domain)"/>
    <property type="match status" value="1"/>
</dbReference>
<dbReference type="FunFam" id="1.10.275.10:FF:000001">
    <property type="entry name" value="Fumarate hydratase, mitochondrial"/>
    <property type="match status" value="1"/>
</dbReference>
<dbReference type="InterPro" id="IPR018951">
    <property type="entry name" value="Fumarase_C_C"/>
</dbReference>
<evidence type="ECO:0000256" key="4">
    <source>
        <dbReference type="ARBA" id="ARBA00023239"/>
    </source>
</evidence>
<dbReference type="RefSeq" id="WP_089759115.1">
    <property type="nucleotide sequence ID" value="NZ_BKAT01000002.1"/>
</dbReference>
<sequence>MAKRIEHDFLGEKEIPQDVYYGIQTLRALENFHITGIPMKVEPLFVQALGYVKKAAAMANRDLGVLDKNIAEYIIKASDRVIAGEFNDQFLTDLIQGGAGTSINMNANEVIANVALEMMGKEKGQYEFCHPNNHVNCSQSTNDAYPTAFRIALINKLTIYKEILSDLGNAFAAKGKEFKDILKMGRTQLQDAVPMSMGDEFTAFYTNIHEEIARVEESKKLISEINMGATAIGTGVNAPKGYAELVTRYLREITNLDLQLAGDLIEATYDTGAYVQLSGVLKRTAVKISKICNDLRLLSSGPRTGLNEINLPPMQPGSSIMPGKVNPVIPEVVNQTAFYVIGADLTVTMAAEAGQLQLNVMEPVIAFSLFTAISYMGNACKTLQDKCVVGITANADRTRDMVMNSIGIVTQLNPIIGYEKSAAIAREALETGKSVHDLAVKEKKWVTQEKWDEVFTFDNLIKPQFINK</sequence>
<dbReference type="PRINTS" id="PR00145">
    <property type="entry name" value="ARGSUCLYASE"/>
</dbReference>
<evidence type="ECO:0000313" key="10">
    <source>
        <dbReference type="Proteomes" id="UP000199656"/>
    </source>
</evidence>
<accession>A0A1H3YPY6</accession>
<dbReference type="Pfam" id="PF00206">
    <property type="entry name" value="Lyase_1"/>
    <property type="match status" value="1"/>
</dbReference>
<dbReference type="Gene3D" id="1.10.40.30">
    <property type="entry name" value="Fumarase/aspartase (C-terminal domain)"/>
    <property type="match status" value="1"/>
</dbReference>
<feature type="domain" description="Fumarate lyase N-terminal" evidence="7">
    <location>
        <begin position="11"/>
        <end position="342"/>
    </location>
</feature>
<comment type="similarity">
    <text evidence="1 6">Belongs to the class-II fumarase/aspartase family. Aspartase subfamily.</text>
</comment>
<protein>
    <recommendedName>
        <fullName evidence="3 5">Aspartate ammonia-lyase</fullName>
        <shortName evidence="6">Aspartase</shortName>
        <ecNumber evidence="2 5">4.3.1.1</ecNumber>
    </recommendedName>
</protein>
<dbReference type="InterPro" id="IPR000362">
    <property type="entry name" value="Fumarate_lyase_fam"/>
</dbReference>
<dbReference type="EC" id="4.3.1.1" evidence="2 5"/>
<reference evidence="10" key="1">
    <citation type="submission" date="2016-10" db="EMBL/GenBank/DDBJ databases">
        <authorList>
            <person name="Varghese N."/>
            <person name="Submissions S."/>
        </authorList>
    </citation>
    <scope>NUCLEOTIDE SEQUENCE [LARGE SCALE GENOMIC DNA]</scope>
    <source>
        <strain evidence="10">DSM 23920</strain>
    </source>
</reference>
<dbReference type="AlphaFoldDB" id="A0A1H3YPY6"/>
<dbReference type="SUPFAM" id="SSF48557">
    <property type="entry name" value="L-aspartase-like"/>
    <property type="match status" value="1"/>
</dbReference>
<name>A0A1H3YPY6_9BACT</name>
<dbReference type="STRING" id="408074.SAMN05660909_00902"/>
<dbReference type="InterPro" id="IPR004708">
    <property type="entry name" value="ApsA"/>
</dbReference>
<evidence type="ECO:0000259" key="7">
    <source>
        <dbReference type="Pfam" id="PF00206"/>
    </source>
</evidence>
<dbReference type="GO" id="GO:0005829">
    <property type="term" value="C:cytosol"/>
    <property type="evidence" value="ECO:0007669"/>
    <property type="project" value="TreeGrafter"/>
</dbReference>
<evidence type="ECO:0000256" key="6">
    <source>
        <dbReference type="RuleBase" id="RU362017"/>
    </source>
</evidence>
<dbReference type="InterPro" id="IPR024083">
    <property type="entry name" value="Fumarase/histidase_N"/>
</dbReference>
<dbReference type="Proteomes" id="UP000199656">
    <property type="component" value="Unassembled WGS sequence"/>
</dbReference>
<dbReference type="PROSITE" id="PS00163">
    <property type="entry name" value="FUMARATE_LYASES"/>
    <property type="match status" value="1"/>
</dbReference>